<name>A0ABV6B295_9DEIO</name>
<feature type="domain" description="DM13" evidence="2">
    <location>
        <begin position="44"/>
        <end position="156"/>
    </location>
</feature>
<evidence type="ECO:0000313" key="3">
    <source>
        <dbReference type="EMBL" id="MFB9993050.1"/>
    </source>
</evidence>
<protein>
    <submittedName>
        <fullName evidence="3">DM13 domain-containing protein</fullName>
    </submittedName>
</protein>
<feature type="chain" id="PRO_5046476489" evidence="1">
    <location>
        <begin position="24"/>
        <end position="156"/>
    </location>
</feature>
<keyword evidence="4" id="KW-1185">Reference proteome</keyword>
<dbReference type="PROSITE" id="PS51549">
    <property type="entry name" value="DM13"/>
    <property type="match status" value="1"/>
</dbReference>
<comment type="caution">
    <text evidence="3">The sequence shown here is derived from an EMBL/GenBank/DDBJ whole genome shotgun (WGS) entry which is preliminary data.</text>
</comment>
<evidence type="ECO:0000256" key="1">
    <source>
        <dbReference type="SAM" id="SignalP"/>
    </source>
</evidence>
<feature type="signal peptide" evidence="1">
    <location>
        <begin position="1"/>
        <end position="23"/>
    </location>
</feature>
<proteinExistence type="predicted"/>
<evidence type="ECO:0000259" key="2">
    <source>
        <dbReference type="PROSITE" id="PS51549"/>
    </source>
</evidence>
<sequence>MTQIHFARTIAAALALTFTAAVAQTMTDTMPMKDPAPMTDSMSGSMKAVRQGDFRALEAPTRGKAALTKTATGYTLTLTGLKTEPGPDLKVLLFAGNLSSASANPKVAGKYLQVGELKKFSGNFSYNIASKDLSKYTSVVIWCDQAAAGFAIANLK</sequence>
<dbReference type="Proteomes" id="UP001589733">
    <property type="component" value="Unassembled WGS sequence"/>
</dbReference>
<keyword evidence="1" id="KW-0732">Signal</keyword>
<dbReference type="InterPro" id="IPR019545">
    <property type="entry name" value="DM13_domain"/>
</dbReference>
<dbReference type="Pfam" id="PF10517">
    <property type="entry name" value="DM13"/>
    <property type="match status" value="1"/>
</dbReference>
<accession>A0ABV6B295</accession>
<evidence type="ECO:0000313" key="4">
    <source>
        <dbReference type="Proteomes" id="UP001589733"/>
    </source>
</evidence>
<organism evidence="3 4">
    <name type="scientific">Deinococcus oregonensis</name>
    <dbReference type="NCBI Taxonomy" id="1805970"/>
    <lineage>
        <taxon>Bacteria</taxon>
        <taxon>Thermotogati</taxon>
        <taxon>Deinococcota</taxon>
        <taxon>Deinococci</taxon>
        <taxon>Deinococcales</taxon>
        <taxon>Deinococcaceae</taxon>
        <taxon>Deinococcus</taxon>
    </lineage>
</organism>
<dbReference type="EMBL" id="JBHLYR010000044">
    <property type="protein sequence ID" value="MFB9993050.1"/>
    <property type="molecule type" value="Genomic_DNA"/>
</dbReference>
<reference evidence="3 4" key="1">
    <citation type="submission" date="2024-09" db="EMBL/GenBank/DDBJ databases">
        <authorList>
            <person name="Sun Q."/>
            <person name="Mori K."/>
        </authorList>
    </citation>
    <scope>NUCLEOTIDE SEQUENCE [LARGE SCALE GENOMIC DNA]</scope>
    <source>
        <strain evidence="3 4">JCM 13503</strain>
    </source>
</reference>
<dbReference type="RefSeq" id="WP_380011096.1">
    <property type="nucleotide sequence ID" value="NZ_JBHLYR010000044.1"/>
</dbReference>
<gene>
    <name evidence="3" type="ORF">ACFFLM_13835</name>
</gene>